<feature type="transmembrane region" description="Helical" evidence="9">
    <location>
        <begin position="539"/>
        <end position="557"/>
    </location>
</feature>
<evidence type="ECO:0000256" key="7">
    <source>
        <dbReference type="ARBA" id="ARBA00022989"/>
    </source>
</evidence>
<dbReference type="PANTHER" id="PTHR32063:SF13">
    <property type="entry name" value="MULTIDRUG EFFLUX PUMP SUBUNIT ACRB-RELATED"/>
    <property type="match status" value="1"/>
</dbReference>
<dbReference type="Gene3D" id="3.30.2090.10">
    <property type="entry name" value="Multidrug efflux transporter AcrB TolC docking domain, DN and DC subdomains"/>
    <property type="match status" value="2"/>
</dbReference>
<evidence type="ECO:0000313" key="11">
    <source>
        <dbReference type="EMBL" id="MEM5424577.1"/>
    </source>
</evidence>
<comment type="caution">
    <text evidence="9">Lacks conserved residue(s) required for the propagation of feature annotation.</text>
</comment>
<dbReference type="Gene3D" id="3.30.70.1440">
    <property type="entry name" value="Multidrug efflux transporter AcrB pore domain"/>
    <property type="match status" value="1"/>
</dbReference>
<feature type="transmembrane region" description="Helical" evidence="9">
    <location>
        <begin position="470"/>
        <end position="497"/>
    </location>
</feature>
<keyword evidence="4" id="KW-1003">Cell membrane</keyword>
<dbReference type="PANTHER" id="PTHR32063">
    <property type="match status" value="1"/>
</dbReference>
<dbReference type="InterPro" id="IPR004764">
    <property type="entry name" value="MdtF-like"/>
</dbReference>
<dbReference type="SUPFAM" id="SSF82693">
    <property type="entry name" value="Multidrug efflux transporter AcrB pore domain, PN1, PN2, PC1 and PC2 subdomains"/>
    <property type="match status" value="3"/>
</dbReference>
<keyword evidence="5 9" id="KW-0997">Cell inner membrane</keyword>
<sequence length="1076" mass="113671">MAGFFIQRPILAWVVAIVIMLIGAAATTTLPIEQYPTIAPPSVQVTATYPGASADTVAKTVTQVIEQKLSGIDNLLYMSSTSSGAGQATINLTFRPGTNPDIAQVQVQNKVTQATASLPETVQEQGVQVAKASSDFLMIVALSSPGGTLDSIDLGNVIATQIEDPLTQINGVGDVTLFGAQHAMRIWLDPVKLRSFGVTASDVTTAVTNQNVQLSVGELGGAPATDSQAINATISASSLMTSADQFGDILLRVNSDGSKVRLKDVARVEVGGDSYDTSSRLDGKPAAALAVKLSTGANAMAVAKAVRAKLVELQPQLPKDVAIAYPYDSTPFVKISIEEVMKTLVEAVILVFLVMYLFLQNLRATLIPTIVVPVALLGTLGVMSAIGFSINVLSMFAMVLAIGLLVDDAIVVVENVERIMAEEKLDAKAATKKAMSQITGALVGVTTVLTAVFIPMAFFSGSTGAIYRQFSVTIVSAMVLSVLLAMTLTPALCASLLNPSAVEHAQSRGLLGAFNRFFTKSNARYSTTLARVVARPARWMLGYALIAGVVGILYVTLPSSYLPEEDQGSIMVSISAPVGTPSSKTLQTVAAVEQYFLKQPAVTHVMAVNGFSFNGQGQNNALAFVQLKDWSQRGSNDSAQAVINRANAVFAGNRDAQIFVMNEPAIHGLGTQSGLDFEIEDRAGQGNDKLLKARNQFLALAAKEPSLAMTRSAGLEDTPQLYVDIDREKASAFGLSIADVDTTISTAFGSAYVNNYIDTGRIQKVYVQADAPYRMMPDDIGQWYVRADSSSSSTSSSSSSSSSSTSASTSTTSTTSTTTSGYDGQMVPFSAFATTRWTFGPPQIERYNRELAMQMSAQPAPGVSTGQAMAAVENLARQLPTGFGIEWTGQSYQEVLAGSQATYLYAISLIVVFLCLAGLYESWSVPLAVILVVPIGVLGALLGAHLRGLSNDVYFKVGLLTTIGLATKNAILIVEFAKDLQEQGRGLVEATLEAAHQRLRPILMTSLAFVFGVLPLVISTGAGSAARHAIGTGVAGGMIAATALAIFFVPVFFIVVRRLFKEHGDGEAVQHAKDQE</sequence>
<protein>
    <recommendedName>
        <fullName evidence="9">Efflux pump membrane transporter</fullName>
    </recommendedName>
</protein>
<dbReference type="EMBL" id="JAYMRV010000008">
    <property type="protein sequence ID" value="MEM5424577.1"/>
    <property type="molecule type" value="Genomic_DNA"/>
</dbReference>
<accession>A0ABU9RYB8</accession>
<gene>
    <name evidence="11" type="ORF">VSR73_26370</name>
</gene>
<feature type="transmembrane region" description="Helical" evidence="9">
    <location>
        <begin position="392"/>
        <end position="413"/>
    </location>
</feature>
<dbReference type="InterPro" id="IPR027463">
    <property type="entry name" value="AcrB_DN_DC_subdom"/>
</dbReference>
<dbReference type="SUPFAM" id="SSF82866">
    <property type="entry name" value="Multidrug efflux transporter AcrB transmembrane domain"/>
    <property type="match status" value="2"/>
</dbReference>
<feature type="transmembrane region" description="Helical" evidence="9">
    <location>
        <begin position="903"/>
        <end position="920"/>
    </location>
</feature>
<feature type="transmembrane region" description="Helical" evidence="9">
    <location>
        <begin position="434"/>
        <end position="458"/>
    </location>
</feature>
<dbReference type="Gene3D" id="3.30.70.1320">
    <property type="entry name" value="Multidrug efflux transporter AcrB pore domain like"/>
    <property type="match status" value="1"/>
</dbReference>
<feature type="transmembrane region" description="Helical" evidence="9">
    <location>
        <begin position="1034"/>
        <end position="1056"/>
    </location>
</feature>
<feature type="transmembrane region" description="Helical" evidence="9">
    <location>
        <begin position="927"/>
        <end position="947"/>
    </location>
</feature>
<feature type="transmembrane region" description="Helical" evidence="9">
    <location>
        <begin position="366"/>
        <end position="386"/>
    </location>
</feature>
<evidence type="ECO:0000256" key="2">
    <source>
        <dbReference type="ARBA" id="ARBA00010942"/>
    </source>
</evidence>
<reference evidence="11 12" key="1">
    <citation type="submission" date="2024-01" db="EMBL/GenBank/DDBJ databases">
        <title>The diversity of rhizobia nodulating Mimosa spp. in eleven states of Brazil covering several biomes is determined by host plant, location, and edaphic factors.</title>
        <authorList>
            <person name="Rouws L."/>
            <person name="Barauna A."/>
            <person name="Beukes C."/>
            <person name="De Faria S.M."/>
            <person name="Gross E."/>
            <person name="Dos Reis Junior F.B."/>
            <person name="Simon M."/>
            <person name="Maluk M."/>
            <person name="Odee D.W."/>
            <person name="Kenicer G."/>
            <person name="Young J.P.W."/>
            <person name="Reis V.M."/>
            <person name="Zilli J."/>
            <person name="James E.K."/>
        </authorList>
    </citation>
    <scope>NUCLEOTIDE SEQUENCE [LARGE SCALE GENOMIC DNA]</scope>
    <source>
        <strain evidence="11 12">JPY167</strain>
    </source>
</reference>
<evidence type="ECO:0000256" key="3">
    <source>
        <dbReference type="ARBA" id="ARBA00022448"/>
    </source>
</evidence>
<dbReference type="Gene3D" id="3.30.70.1430">
    <property type="entry name" value="Multidrug efflux transporter AcrB pore domain"/>
    <property type="match status" value="2"/>
</dbReference>
<feature type="transmembrane region" description="Helical" evidence="9">
    <location>
        <begin position="1002"/>
        <end position="1022"/>
    </location>
</feature>
<dbReference type="InterPro" id="IPR001036">
    <property type="entry name" value="Acrflvin-R"/>
</dbReference>
<dbReference type="SUPFAM" id="SSF82714">
    <property type="entry name" value="Multidrug efflux transporter AcrB TolC docking domain, DN and DC subdomains"/>
    <property type="match status" value="2"/>
</dbReference>
<proteinExistence type="inferred from homology"/>
<evidence type="ECO:0000256" key="4">
    <source>
        <dbReference type="ARBA" id="ARBA00022475"/>
    </source>
</evidence>
<comment type="caution">
    <text evidence="11">The sequence shown here is derived from an EMBL/GenBank/DDBJ whole genome shotgun (WGS) entry which is preliminary data.</text>
</comment>
<comment type="subcellular location">
    <subcellularLocation>
        <location evidence="1 9">Cell inner membrane</location>
        <topology evidence="1 9">Multi-pass membrane protein</topology>
    </subcellularLocation>
</comment>
<keyword evidence="6 9" id="KW-0812">Transmembrane</keyword>
<evidence type="ECO:0000256" key="9">
    <source>
        <dbReference type="RuleBase" id="RU364070"/>
    </source>
</evidence>
<evidence type="ECO:0000256" key="6">
    <source>
        <dbReference type="ARBA" id="ARBA00022692"/>
    </source>
</evidence>
<feature type="region of interest" description="Disordered" evidence="10">
    <location>
        <begin position="791"/>
        <end position="819"/>
    </location>
</feature>
<dbReference type="Pfam" id="PF00873">
    <property type="entry name" value="ACR_tran"/>
    <property type="match status" value="1"/>
</dbReference>
<dbReference type="PRINTS" id="PR00702">
    <property type="entry name" value="ACRIFLAVINRP"/>
</dbReference>
<keyword evidence="7 9" id="KW-1133">Transmembrane helix</keyword>
<keyword evidence="3 9" id="KW-0813">Transport</keyword>
<organism evidence="11 12">
    <name type="scientific">Paraburkholderia ferrariae</name>
    <dbReference type="NCBI Taxonomy" id="386056"/>
    <lineage>
        <taxon>Bacteria</taxon>
        <taxon>Pseudomonadati</taxon>
        <taxon>Pseudomonadota</taxon>
        <taxon>Betaproteobacteria</taxon>
        <taxon>Burkholderiales</taxon>
        <taxon>Burkholderiaceae</taxon>
        <taxon>Paraburkholderia</taxon>
    </lineage>
</organism>
<evidence type="ECO:0000256" key="1">
    <source>
        <dbReference type="ARBA" id="ARBA00004429"/>
    </source>
</evidence>
<feature type="transmembrane region" description="Helical" evidence="9">
    <location>
        <begin position="953"/>
        <end position="977"/>
    </location>
</feature>
<comment type="similarity">
    <text evidence="2 9">Belongs to the resistance-nodulation-cell division (RND) (TC 2.A.6) family.</text>
</comment>
<evidence type="ECO:0000256" key="8">
    <source>
        <dbReference type="ARBA" id="ARBA00023136"/>
    </source>
</evidence>
<feature type="transmembrane region" description="Helical" evidence="9">
    <location>
        <begin position="340"/>
        <end position="359"/>
    </location>
</feature>
<keyword evidence="8 9" id="KW-0472">Membrane</keyword>
<evidence type="ECO:0000256" key="5">
    <source>
        <dbReference type="ARBA" id="ARBA00022519"/>
    </source>
</evidence>
<evidence type="ECO:0000256" key="10">
    <source>
        <dbReference type="SAM" id="MobiDB-lite"/>
    </source>
</evidence>
<keyword evidence="12" id="KW-1185">Reference proteome</keyword>
<dbReference type="RefSeq" id="WP_342948836.1">
    <property type="nucleotide sequence ID" value="NZ_JAYMRV010000008.1"/>
</dbReference>
<name>A0ABU9RYB8_9BURK</name>
<dbReference type="NCBIfam" id="TIGR00915">
    <property type="entry name" value="2A0602"/>
    <property type="match status" value="1"/>
</dbReference>
<evidence type="ECO:0000313" key="12">
    <source>
        <dbReference type="Proteomes" id="UP001489897"/>
    </source>
</evidence>
<dbReference type="Gene3D" id="1.20.1640.10">
    <property type="entry name" value="Multidrug efflux transporter AcrB transmembrane domain"/>
    <property type="match status" value="2"/>
</dbReference>
<dbReference type="Proteomes" id="UP001489897">
    <property type="component" value="Unassembled WGS sequence"/>
</dbReference>